<evidence type="ECO:0000313" key="2">
    <source>
        <dbReference type="Proteomes" id="UP000193900"/>
    </source>
</evidence>
<proteinExistence type="predicted"/>
<dbReference type="EMBL" id="FWFZ01000004">
    <property type="protein sequence ID" value="SLN30302.1"/>
    <property type="molecule type" value="Genomic_DNA"/>
</dbReference>
<gene>
    <name evidence="1" type="ORF">ROA7023_01022</name>
</gene>
<protein>
    <submittedName>
        <fullName evidence="1">Uncharacterized protein</fullName>
    </submittedName>
</protein>
<organism evidence="1 2">
    <name type="scientific">Roseisalinus antarcticus</name>
    <dbReference type="NCBI Taxonomy" id="254357"/>
    <lineage>
        <taxon>Bacteria</taxon>
        <taxon>Pseudomonadati</taxon>
        <taxon>Pseudomonadota</taxon>
        <taxon>Alphaproteobacteria</taxon>
        <taxon>Rhodobacterales</taxon>
        <taxon>Roseobacteraceae</taxon>
        <taxon>Roseisalinus</taxon>
    </lineage>
</organism>
<evidence type="ECO:0000313" key="1">
    <source>
        <dbReference type="EMBL" id="SLN30302.1"/>
    </source>
</evidence>
<keyword evidence="2" id="KW-1185">Reference proteome</keyword>
<dbReference type="OrthoDB" id="9803630at2"/>
<dbReference type="AlphaFoldDB" id="A0A1Y5S217"/>
<name>A0A1Y5S217_9RHOB</name>
<sequence length="268" mass="29320">MAQQLGVFLSERHITSVKDAYQNIAKNTDRLARGNVAEFDRLLNWATGASQGEREAALNFACAAVAATARPVLPMPELNRSALTFARTTGLLLDLLATPSGGAYEQFAFAALLHTMVASHAADQVRVETKSLNASDRSSFAAGDVQIATGSRVIEAFEITANNWATKIDGASKAIRDNDLSRLHIVANRPEGERAAVSERLNQLAEDVAVLDVRQTVEVITAVLTRPQRAEALLRFYEYLDRYQPDTERVNELVRRLVAANLVERTGD</sequence>
<accession>A0A1Y5S217</accession>
<dbReference type="RefSeq" id="WP_085877935.1">
    <property type="nucleotide sequence ID" value="NZ_FWFZ01000004.1"/>
</dbReference>
<reference evidence="1 2" key="1">
    <citation type="submission" date="2017-03" db="EMBL/GenBank/DDBJ databases">
        <authorList>
            <person name="Afonso C.L."/>
            <person name="Miller P.J."/>
            <person name="Scott M.A."/>
            <person name="Spackman E."/>
            <person name="Goraichik I."/>
            <person name="Dimitrov K.M."/>
            <person name="Suarez D.L."/>
            <person name="Swayne D.E."/>
        </authorList>
    </citation>
    <scope>NUCLEOTIDE SEQUENCE [LARGE SCALE GENOMIC DNA]</scope>
    <source>
        <strain evidence="1 2">CECT 7023</strain>
    </source>
</reference>
<dbReference type="Proteomes" id="UP000193900">
    <property type="component" value="Unassembled WGS sequence"/>
</dbReference>